<dbReference type="InterPro" id="IPR013786">
    <property type="entry name" value="AcylCoA_DH/ox_N"/>
</dbReference>
<reference evidence="9 10" key="1">
    <citation type="journal article" date="2023" name="Access Microbiol">
        <title>The genome of a steinernematid-associated Pseudomonas piscis bacterium encodes the biosynthesis of insect toxins.</title>
        <authorList>
            <person name="Awori R.M."/>
            <person name="Hendre P."/>
            <person name="Amugune N.O."/>
        </authorList>
    </citation>
    <scope>NUCLEOTIDE SEQUENCE [LARGE SCALE GENOMIC DNA]</scope>
    <source>
        <strain evidence="9 10">75</strain>
    </source>
</reference>
<feature type="domain" description="Acyl-CoA oxidase/dehydrogenase middle" evidence="7">
    <location>
        <begin position="130"/>
        <end position="225"/>
    </location>
</feature>
<comment type="cofactor">
    <cofactor evidence="1 5">
        <name>FAD</name>
        <dbReference type="ChEBI" id="CHEBI:57692"/>
    </cofactor>
</comment>
<evidence type="ECO:0000259" key="8">
    <source>
        <dbReference type="Pfam" id="PF02771"/>
    </source>
</evidence>
<organism evidence="9 10">
    <name type="scientific">Pseudomonas piscis</name>
    <dbReference type="NCBI Taxonomy" id="2614538"/>
    <lineage>
        <taxon>Bacteria</taxon>
        <taxon>Pseudomonadati</taxon>
        <taxon>Pseudomonadota</taxon>
        <taxon>Gammaproteobacteria</taxon>
        <taxon>Pseudomonadales</taxon>
        <taxon>Pseudomonadaceae</taxon>
        <taxon>Pseudomonas</taxon>
    </lineage>
</organism>
<dbReference type="EMBL" id="CP133164">
    <property type="protein sequence ID" value="WMN16770.1"/>
    <property type="molecule type" value="Genomic_DNA"/>
</dbReference>
<dbReference type="PANTHER" id="PTHR43884:SF12">
    <property type="entry name" value="ISOVALERYL-COA DEHYDROGENASE, MITOCHONDRIAL-RELATED"/>
    <property type="match status" value="1"/>
</dbReference>
<evidence type="ECO:0000259" key="7">
    <source>
        <dbReference type="Pfam" id="PF02770"/>
    </source>
</evidence>
<dbReference type="Pfam" id="PF00441">
    <property type="entry name" value="Acyl-CoA_dh_1"/>
    <property type="match status" value="1"/>
</dbReference>
<dbReference type="InterPro" id="IPR037069">
    <property type="entry name" value="AcylCoA_DH/ox_N_sf"/>
</dbReference>
<feature type="domain" description="Acyl-CoA dehydrogenase/oxidase C-terminal" evidence="6">
    <location>
        <begin position="237"/>
        <end position="385"/>
    </location>
</feature>
<gene>
    <name evidence="9" type="ORF">QL104_26010</name>
</gene>
<evidence type="ECO:0000256" key="4">
    <source>
        <dbReference type="ARBA" id="ARBA00022827"/>
    </source>
</evidence>
<dbReference type="Pfam" id="PF02770">
    <property type="entry name" value="Acyl-CoA_dh_M"/>
    <property type="match status" value="1"/>
</dbReference>
<evidence type="ECO:0000313" key="9">
    <source>
        <dbReference type="EMBL" id="WMN16770.1"/>
    </source>
</evidence>
<dbReference type="InterPro" id="IPR009075">
    <property type="entry name" value="AcylCo_DH/oxidase_C"/>
</dbReference>
<dbReference type="PROSITE" id="PS00073">
    <property type="entry name" value="ACYL_COA_DH_2"/>
    <property type="match status" value="1"/>
</dbReference>
<protein>
    <submittedName>
        <fullName evidence="9">Acyl-CoA dehydrogenase family protein</fullName>
    </submittedName>
</protein>
<evidence type="ECO:0000256" key="1">
    <source>
        <dbReference type="ARBA" id="ARBA00001974"/>
    </source>
</evidence>
<dbReference type="InterPro" id="IPR006091">
    <property type="entry name" value="Acyl-CoA_Oxase/DH_mid-dom"/>
</dbReference>
<dbReference type="InterPro" id="IPR006089">
    <property type="entry name" value="Acyl-CoA_DH_CS"/>
</dbReference>
<dbReference type="PANTHER" id="PTHR43884">
    <property type="entry name" value="ACYL-COA DEHYDROGENASE"/>
    <property type="match status" value="1"/>
</dbReference>
<feature type="domain" description="Acyl-CoA dehydrogenase/oxidase N-terminal" evidence="8">
    <location>
        <begin position="16"/>
        <end position="126"/>
    </location>
</feature>
<evidence type="ECO:0000256" key="3">
    <source>
        <dbReference type="ARBA" id="ARBA00022630"/>
    </source>
</evidence>
<evidence type="ECO:0000256" key="5">
    <source>
        <dbReference type="RuleBase" id="RU362125"/>
    </source>
</evidence>
<dbReference type="Gene3D" id="1.20.140.10">
    <property type="entry name" value="Butyryl-CoA Dehydrogenase, subunit A, domain 3"/>
    <property type="match status" value="1"/>
</dbReference>
<proteinExistence type="inferred from homology"/>
<dbReference type="InterPro" id="IPR046373">
    <property type="entry name" value="Acyl-CoA_Oxase/DH_mid-dom_sf"/>
</dbReference>
<dbReference type="Proteomes" id="UP001237292">
    <property type="component" value="Chromosome"/>
</dbReference>
<sequence length="385" mass="42542">MTTTGGCMIPRTLFSSEHELFRDSVRTFLEKEAVPFHGEWEKQGYIDRKLWSKAGEAGMLCSHIPEEYGGLGADFLYSTVVIEEVSRLGLSGIGFSLHSDIVAPYLLHYGSEALKQKYLPRMVSGELVTAIAMTEPGTGSDLQGVKTTAVLDGDEYVLNGSKTFITNGYLAELVIVVAKTDPKAGAKGTSLFLVEADSPGFTKGKRLEKVGMKAQDTSELFFQDVRVPKENLLGQAGMGFVYLMQELPQERLSVAIGGLASAEAALKWTLDYTRERKAFGKAIADFQNSRFKLAEMATQIQIGRVFVDRCLELHLKGKLDVPTAAMAKYWGTDLQCKVLDECVQLHGGYGFMWEYPIARAWADSRVQRIYAGTNEIMKEIIARSL</sequence>
<accession>A0ABY9NEG1</accession>
<keyword evidence="3 5" id="KW-0285">Flavoprotein</keyword>
<evidence type="ECO:0000259" key="6">
    <source>
        <dbReference type="Pfam" id="PF00441"/>
    </source>
</evidence>
<comment type="similarity">
    <text evidence="2 5">Belongs to the acyl-CoA dehydrogenase family.</text>
</comment>
<dbReference type="SUPFAM" id="SSF56645">
    <property type="entry name" value="Acyl-CoA dehydrogenase NM domain-like"/>
    <property type="match status" value="1"/>
</dbReference>
<evidence type="ECO:0000256" key="2">
    <source>
        <dbReference type="ARBA" id="ARBA00009347"/>
    </source>
</evidence>
<keyword evidence="5" id="KW-0560">Oxidoreductase</keyword>
<keyword evidence="10" id="KW-1185">Reference proteome</keyword>
<keyword evidence="4 5" id="KW-0274">FAD</keyword>
<evidence type="ECO:0000313" key="10">
    <source>
        <dbReference type="Proteomes" id="UP001237292"/>
    </source>
</evidence>
<dbReference type="Gene3D" id="2.40.110.10">
    <property type="entry name" value="Butyryl-CoA Dehydrogenase, subunit A, domain 2"/>
    <property type="match status" value="1"/>
</dbReference>
<dbReference type="InterPro" id="IPR009100">
    <property type="entry name" value="AcylCoA_DH/oxidase_NM_dom_sf"/>
</dbReference>
<name>A0ABY9NEG1_9PSED</name>
<dbReference type="Gene3D" id="1.10.540.10">
    <property type="entry name" value="Acyl-CoA dehydrogenase/oxidase, N-terminal domain"/>
    <property type="match status" value="1"/>
</dbReference>
<dbReference type="SUPFAM" id="SSF47203">
    <property type="entry name" value="Acyl-CoA dehydrogenase C-terminal domain-like"/>
    <property type="match status" value="1"/>
</dbReference>
<dbReference type="InterPro" id="IPR036250">
    <property type="entry name" value="AcylCo_DH-like_C"/>
</dbReference>
<dbReference type="Pfam" id="PF02771">
    <property type="entry name" value="Acyl-CoA_dh_N"/>
    <property type="match status" value="1"/>
</dbReference>